<dbReference type="Pfam" id="PF00657">
    <property type="entry name" value="Lipase_GDSL"/>
    <property type="match status" value="1"/>
</dbReference>
<organism evidence="6 7">
    <name type="scientific">Corchorus olitorius</name>
    <dbReference type="NCBI Taxonomy" id="93759"/>
    <lineage>
        <taxon>Eukaryota</taxon>
        <taxon>Viridiplantae</taxon>
        <taxon>Streptophyta</taxon>
        <taxon>Embryophyta</taxon>
        <taxon>Tracheophyta</taxon>
        <taxon>Spermatophyta</taxon>
        <taxon>Magnoliopsida</taxon>
        <taxon>eudicotyledons</taxon>
        <taxon>Gunneridae</taxon>
        <taxon>Pentapetalae</taxon>
        <taxon>rosids</taxon>
        <taxon>malvids</taxon>
        <taxon>Malvales</taxon>
        <taxon>Malvaceae</taxon>
        <taxon>Grewioideae</taxon>
        <taxon>Apeibeae</taxon>
        <taxon>Corchorus</taxon>
    </lineage>
</organism>
<feature type="chain" id="PRO_5012774341" evidence="5">
    <location>
        <begin position="25"/>
        <end position="340"/>
    </location>
</feature>
<dbReference type="CDD" id="cd01837">
    <property type="entry name" value="SGNH_plant_lipase_like"/>
    <property type="match status" value="1"/>
</dbReference>
<evidence type="ECO:0000256" key="1">
    <source>
        <dbReference type="ARBA" id="ARBA00008668"/>
    </source>
</evidence>
<dbReference type="PANTHER" id="PTHR22835">
    <property type="entry name" value="ZINC FINGER FYVE DOMAIN CONTAINING PROTEIN"/>
    <property type="match status" value="1"/>
</dbReference>
<protein>
    <submittedName>
        <fullName evidence="6">Lipase, GDSL</fullName>
    </submittedName>
</protein>
<keyword evidence="3" id="KW-0378">Hydrolase</keyword>
<accession>A0A1R3HRC3</accession>
<keyword evidence="4" id="KW-0325">Glycoprotein</keyword>
<evidence type="ECO:0000256" key="2">
    <source>
        <dbReference type="ARBA" id="ARBA00022729"/>
    </source>
</evidence>
<reference evidence="7" key="1">
    <citation type="submission" date="2013-09" db="EMBL/GenBank/DDBJ databases">
        <title>Corchorus olitorius genome sequencing.</title>
        <authorList>
            <person name="Alam M."/>
            <person name="Haque M.S."/>
            <person name="Islam M.S."/>
            <person name="Emdad E.M."/>
            <person name="Islam M.M."/>
            <person name="Ahmed B."/>
            <person name="Halim A."/>
            <person name="Hossen Q.M.M."/>
            <person name="Hossain M.Z."/>
            <person name="Ahmed R."/>
            <person name="Khan M.M."/>
            <person name="Islam R."/>
            <person name="Rashid M.M."/>
            <person name="Khan S.A."/>
            <person name="Rahman M.S."/>
            <person name="Alam M."/>
            <person name="Yahiya A.S."/>
            <person name="Khan M.S."/>
            <person name="Azam M.S."/>
            <person name="Haque T."/>
            <person name="Lashkar M.Z.H."/>
            <person name="Akhand A.I."/>
            <person name="Morshed G."/>
            <person name="Roy S."/>
            <person name="Uddin K.S."/>
            <person name="Rabeya T."/>
            <person name="Hossain A.S."/>
            <person name="Chowdhury A."/>
            <person name="Snigdha A.R."/>
            <person name="Mortoza M.S."/>
            <person name="Matin S.A."/>
            <person name="Hoque S.M.E."/>
            <person name="Islam M.K."/>
            <person name="Roy D.K."/>
            <person name="Haider R."/>
            <person name="Moosa M.M."/>
            <person name="Elias S.M."/>
            <person name="Hasan A.M."/>
            <person name="Jahan S."/>
            <person name="Shafiuddin M."/>
            <person name="Mahmood N."/>
            <person name="Shommy N.S."/>
        </authorList>
    </citation>
    <scope>NUCLEOTIDE SEQUENCE [LARGE SCALE GENOMIC DNA]</scope>
    <source>
        <strain evidence="7">cv. O-4</strain>
    </source>
</reference>
<dbReference type="EMBL" id="AWUE01019621">
    <property type="protein sequence ID" value="OMO72711.1"/>
    <property type="molecule type" value="Genomic_DNA"/>
</dbReference>
<evidence type="ECO:0000256" key="4">
    <source>
        <dbReference type="ARBA" id="ARBA00023180"/>
    </source>
</evidence>
<dbReference type="GO" id="GO:0016788">
    <property type="term" value="F:hydrolase activity, acting on ester bonds"/>
    <property type="evidence" value="ECO:0007669"/>
    <property type="project" value="InterPro"/>
</dbReference>
<dbReference type="Proteomes" id="UP000187203">
    <property type="component" value="Unassembled WGS sequence"/>
</dbReference>
<evidence type="ECO:0000256" key="3">
    <source>
        <dbReference type="ARBA" id="ARBA00022801"/>
    </source>
</evidence>
<sequence>MDYYFSSLFSFVLSISIICNVAHGCFTSIFSFGDSLTDTGNSLQLSLSGSTNYFSHCDFPPYGTTFFQNPTGRCSDGRLVIDFIAEGLGLPYLPPYLEVKYKNEGTENLQKGVNFAVTGATAVDDDFFQERGIRNPSTNVSLGVELEFFKHVLPSLCSSFSDCKEMLQNSLIVMGEIGGNDYNYAFLQGKKVEEIREFVPLVVNTITSAVNELIKLGAVTFLIPGNFPIGCSPAYLSYFQGSNQEEYDPLTGFTKTLKACCGSGGPYNYNSSMECGDSSVKSCDDPSSYISWDGVHFTEATYRWVSKAVLQQLFTIPSIQSLCLPLAMNMKSIFSSWEYQ</sequence>
<gene>
    <name evidence="6" type="ORF">COLO4_27495</name>
</gene>
<evidence type="ECO:0000313" key="6">
    <source>
        <dbReference type="EMBL" id="OMO72711.1"/>
    </source>
</evidence>
<proteinExistence type="inferred from homology"/>
<name>A0A1R3HRC3_9ROSI</name>
<keyword evidence="7" id="KW-1185">Reference proteome</keyword>
<dbReference type="STRING" id="93759.A0A1R3HRC3"/>
<evidence type="ECO:0000256" key="5">
    <source>
        <dbReference type="SAM" id="SignalP"/>
    </source>
</evidence>
<dbReference type="InterPro" id="IPR001087">
    <property type="entry name" value="GDSL"/>
</dbReference>
<dbReference type="OrthoDB" id="1600564at2759"/>
<dbReference type="AlphaFoldDB" id="A0A1R3HRC3"/>
<dbReference type="Gene3D" id="3.40.50.1110">
    <property type="entry name" value="SGNH hydrolase"/>
    <property type="match status" value="1"/>
</dbReference>
<evidence type="ECO:0000313" key="7">
    <source>
        <dbReference type="Proteomes" id="UP000187203"/>
    </source>
</evidence>
<dbReference type="InterPro" id="IPR035669">
    <property type="entry name" value="SGNH_plant_lipase-like"/>
</dbReference>
<dbReference type="SUPFAM" id="SSF52266">
    <property type="entry name" value="SGNH hydrolase"/>
    <property type="match status" value="1"/>
</dbReference>
<dbReference type="PANTHER" id="PTHR22835:SF683">
    <property type="entry name" value="OS05G0506800 PROTEIN"/>
    <property type="match status" value="1"/>
</dbReference>
<keyword evidence="2 5" id="KW-0732">Signal</keyword>
<comment type="caution">
    <text evidence="6">The sequence shown here is derived from an EMBL/GenBank/DDBJ whole genome shotgun (WGS) entry which is preliminary data.</text>
</comment>
<feature type="signal peptide" evidence="5">
    <location>
        <begin position="1"/>
        <end position="24"/>
    </location>
</feature>
<dbReference type="InterPro" id="IPR036514">
    <property type="entry name" value="SGNH_hydro_sf"/>
</dbReference>
<comment type="similarity">
    <text evidence="1">Belongs to the 'GDSL' lipolytic enzyme family.</text>
</comment>